<dbReference type="EMBL" id="JBDIMF010000003">
    <property type="protein sequence ID" value="MEN2786513.1"/>
    <property type="molecule type" value="Genomic_DNA"/>
</dbReference>
<protein>
    <submittedName>
        <fullName evidence="1">Uncharacterized protein</fullName>
    </submittedName>
</protein>
<keyword evidence="2" id="KW-1185">Reference proteome</keyword>
<comment type="caution">
    <text evidence="1">The sequence shown here is derived from an EMBL/GenBank/DDBJ whole genome shotgun (WGS) entry which is preliminary data.</text>
</comment>
<dbReference type="RefSeq" id="WP_345864321.1">
    <property type="nucleotide sequence ID" value="NZ_JBDIMF010000003.1"/>
</dbReference>
<dbReference type="Proteomes" id="UP001404104">
    <property type="component" value="Unassembled WGS sequence"/>
</dbReference>
<organism evidence="1 2">
    <name type="scientific">Sphingomonas qilianensis</name>
    <dbReference type="NCBI Taxonomy" id="1736690"/>
    <lineage>
        <taxon>Bacteria</taxon>
        <taxon>Pseudomonadati</taxon>
        <taxon>Pseudomonadota</taxon>
        <taxon>Alphaproteobacteria</taxon>
        <taxon>Sphingomonadales</taxon>
        <taxon>Sphingomonadaceae</taxon>
        <taxon>Sphingomonas</taxon>
    </lineage>
</organism>
<accession>A0ABU9XRT0</accession>
<evidence type="ECO:0000313" key="2">
    <source>
        <dbReference type="Proteomes" id="UP001404104"/>
    </source>
</evidence>
<sequence>MTESQTPPAYLFTPVRPTRAHANGWTADAQVAFIAALARTGVVAVAARSVGKSPRSAYQLRGRPGAESFADAWDRALDEGQTRTIDLGLSRALAPTIVPIFRHGHQIGRREKFDHGLAIAALRALDGANGRWFRRPSEQPTASLQQDRAENYLARFLGEQPSP</sequence>
<evidence type="ECO:0000313" key="1">
    <source>
        <dbReference type="EMBL" id="MEN2786513.1"/>
    </source>
</evidence>
<gene>
    <name evidence="1" type="ORF">ABC969_08790</name>
</gene>
<proteinExistence type="predicted"/>
<name>A0ABU9XRT0_9SPHN</name>
<reference evidence="1 2" key="1">
    <citation type="submission" date="2024-05" db="EMBL/GenBank/DDBJ databases">
        <authorList>
            <person name="Liu Q."/>
            <person name="Xin Y.-H."/>
        </authorList>
    </citation>
    <scope>NUCLEOTIDE SEQUENCE [LARGE SCALE GENOMIC DNA]</scope>
    <source>
        <strain evidence="1 2">CGMCC 1.15349</strain>
    </source>
</reference>